<comment type="caution">
    <text evidence="7">The sequence shown here is derived from an EMBL/GenBank/DDBJ whole genome shotgun (WGS) entry which is preliminary data.</text>
</comment>
<comment type="subcellular location">
    <subcellularLocation>
        <location evidence="1">Nucleus membrane</location>
    </subcellularLocation>
</comment>
<dbReference type="Gene3D" id="1.20.58.60">
    <property type="match status" value="3"/>
</dbReference>
<dbReference type="InterPro" id="IPR018159">
    <property type="entry name" value="Spectrin/alpha-actinin"/>
</dbReference>
<evidence type="ECO:0000259" key="6">
    <source>
        <dbReference type="Pfam" id="PF25803"/>
    </source>
</evidence>
<keyword evidence="4" id="KW-0472">Membrane</keyword>
<dbReference type="PANTHER" id="PTHR14514:SF7">
    <property type="entry name" value="KASH DOMAIN-CONTAINING PROTEIN"/>
    <property type="match status" value="1"/>
</dbReference>
<dbReference type="Proteomes" id="UP001162483">
    <property type="component" value="Unassembled WGS sequence"/>
</dbReference>
<dbReference type="SMART" id="SM00150">
    <property type="entry name" value="SPEC"/>
    <property type="match status" value="3"/>
</dbReference>
<keyword evidence="3" id="KW-0677">Repeat</keyword>
<dbReference type="InterPro" id="IPR057932">
    <property type="entry name" value="Spectrin_SYNE1_3"/>
</dbReference>
<reference evidence="7" key="1">
    <citation type="submission" date="2023-05" db="EMBL/GenBank/DDBJ databases">
        <authorList>
            <person name="Stuckert A."/>
        </authorList>
    </citation>
    <scope>NUCLEOTIDE SEQUENCE</scope>
</reference>
<evidence type="ECO:0000313" key="8">
    <source>
        <dbReference type="Proteomes" id="UP001162483"/>
    </source>
</evidence>
<dbReference type="PANTHER" id="PTHR14514">
    <property type="entry name" value="PKA ANCHORING PROTEIN"/>
    <property type="match status" value="1"/>
</dbReference>
<evidence type="ECO:0000256" key="2">
    <source>
        <dbReference type="ARBA" id="ARBA00022553"/>
    </source>
</evidence>
<proteinExistence type="predicted"/>
<keyword evidence="5" id="KW-0539">Nucleus</keyword>
<dbReference type="SUPFAM" id="SSF46966">
    <property type="entry name" value="Spectrin repeat"/>
    <property type="match status" value="4"/>
</dbReference>
<dbReference type="Pfam" id="PF25803">
    <property type="entry name" value="Spectrin_SYNE1_2"/>
    <property type="match status" value="1"/>
</dbReference>
<organism evidence="7 8">
    <name type="scientific">Staurois parvus</name>
    <dbReference type="NCBI Taxonomy" id="386267"/>
    <lineage>
        <taxon>Eukaryota</taxon>
        <taxon>Metazoa</taxon>
        <taxon>Chordata</taxon>
        <taxon>Craniata</taxon>
        <taxon>Vertebrata</taxon>
        <taxon>Euteleostomi</taxon>
        <taxon>Amphibia</taxon>
        <taxon>Batrachia</taxon>
        <taxon>Anura</taxon>
        <taxon>Neobatrachia</taxon>
        <taxon>Ranoidea</taxon>
        <taxon>Ranidae</taxon>
        <taxon>Staurois</taxon>
    </lineage>
</organism>
<evidence type="ECO:0000313" key="7">
    <source>
        <dbReference type="EMBL" id="CAI9612037.1"/>
    </source>
</evidence>
<gene>
    <name evidence="7" type="ORF">SPARVUS_LOCUS14639186</name>
</gene>
<dbReference type="EMBL" id="CATNWA010019217">
    <property type="protein sequence ID" value="CAI9612037.1"/>
    <property type="molecule type" value="Genomic_DNA"/>
</dbReference>
<dbReference type="Pfam" id="PF00435">
    <property type="entry name" value="Spectrin"/>
    <property type="match status" value="2"/>
</dbReference>
<name>A0ABN9GUM4_9NEOB</name>
<sequence length="602" mass="69247">MDGQMVIQMQLQTLKDVWGTVNSTATRCLSVLKAVINQWNEHTERKNQMEQWLESVDHKLEQPLQPQNGLKEKFAVLDHIQAVLSDVEDHSTTLHHLIEKTKELHQKTEDPSFSDIVQSDLKMHFNDIMTVAKEKMRNIEDIVKDHLLYLDAVHEFTDWLHSAKEELHRWSDASGDSFAIQKKVTKVKELMDSRQTGAERLSKVETLAPAVKKNTTSSGCEQIDAEIQGLQTDWKQWEESVSQSKNTLETLLNQMAISEQEFTSQVSKLEDAVQDFSVFLEKWAQKLMQGEGKNTDREIVEHWHRQKDALNALTEAEHITEDLKTQLNDLCRFTKDLSVYSSKVSALIKEYNRLCLQASKACQSKEQTLQQRFRTAFRDFQQWLVNAKVMTAKCFNVHESITEASASLERIQECLSESESGQQKLQIVTSRGELLCSIMPEEKIKNIQQKVHTAKNDWKSFISSLHQKESALENLKVQMRDFESSAQPVQEWLSNTDRIVQDSNNRLHDLPSKRKEQQKLQSILEEIACHEPQITRLKEKAQQLREGQSASKTCAHRVSQLSAQYLALNNLTKVIVHHLCLLLVSLLLCLMLSNEAWIVLTA</sequence>
<keyword evidence="2" id="KW-0597">Phosphoprotein</keyword>
<keyword evidence="8" id="KW-1185">Reference proteome</keyword>
<protein>
    <recommendedName>
        <fullName evidence="6">Nesprin-1/3 spectrin repeats region domain-containing protein</fullName>
    </recommendedName>
</protein>
<feature type="domain" description="Nesprin-1/3 spectrin repeats region" evidence="6">
    <location>
        <begin position="258"/>
        <end position="364"/>
    </location>
</feature>
<dbReference type="InterPro" id="IPR002017">
    <property type="entry name" value="Spectrin_repeat"/>
</dbReference>
<evidence type="ECO:0000256" key="1">
    <source>
        <dbReference type="ARBA" id="ARBA00004126"/>
    </source>
</evidence>
<evidence type="ECO:0000256" key="4">
    <source>
        <dbReference type="ARBA" id="ARBA00023136"/>
    </source>
</evidence>
<evidence type="ECO:0000256" key="5">
    <source>
        <dbReference type="ARBA" id="ARBA00023242"/>
    </source>
</evidence>
<evidence type="ECO:0000256" key="3">
    <source>
        <dbReference type="ARBA" id="ARBA00022737"/>
    </source>
</evidence>
<accession>A0ABN9GUM4</accession>